<dbReference type="EMBL" id="AHNY02000250">
    <property type="protein sequence ID" value="EMY23290.1"/>
    <property type="molecule type" value="Genomic_DNA"/>
</dbReference>
<dbReference type="Proteomes" id="UP000012220">
    <property type="component" value="Unassembled WGS sequence"/>
</dbReference>
<dbReference type="InterPro" id="IPR002496">
    <property type="entry name" value="PRib_AMP_CycHydrolase_dom"/>
</dbReference>
<keyword evidence="5 8" id="KW-0378">Hydrolase</keyword>
<reference evidence="8 9" key="1">
    <citation type="submission" date="2013-02" db="EMBL/GenBank/DDBJ databases">
        <authorList>
            <person name="Harkins D.M."/>
            <person name="Durkin A.S."/>
            <person name="Brinkac L.M."/>
            <person name="Haft D.H."/>
            <person name="Selengut J.D."/>
            <person name="Sanka R."/>
            <person name="DePew J."/>
            <person name="Purushe J."/>
            <person name="Picardeau M."/>
            <person name="Werts C."/>
            <person name="Goarant C."/>
            <person name="Vinetz J.M."/>
            <person name="Sutton G.G."/>
            <person name="Nierman W.C."/>
            <person name="Fouts D.E."/>
        </authorList>
    </citation>
    <scope>NUCLEOTIDE SEQUENCE [LARGE SCALE GENOMIC DNA]</scope>
    <source>
        <strain evidence="8 9">200703203</strain>
    </source>
</reference>
<evidence type="ECO:0000256" key="5">
    <source>
        <dbReference type="ARBA" id="ARBA00022801"/>
    </source>
</evidence>
<keyword evidence="4" id="KW-0028">Amino-acid biosynthesis</keyword>
<evidence type="ECO:0000313" key="8">
    <source>
        <dbReference type="EMBL" id="EMY23290.1"/>
    </source>
</evidence>
<accession>N1UNC0</accession>
<dbReference type="PANTHER" id="PTHR42945:SF1">
    <property type="entry name" value="HISTIDINE BIOSYNTHESIS BIFUNCTIONAL PROTEIN HIS7"/>
    <property type="match status" value="1"/>
</dbReference>
<evidence type="ECO:0000313" key="9">
    <source>
        <dbReference type="Proteomes" id="UP000012220"/>
    </source>
</evidence>
<evidence type="ECO:0000259" key="7">
    <source>
        <dbReference type="Pfam" id="PF01502"/>
    </source>
</evidence>
<name>N1UNC0_LEPIR</name>
<dbReference type="Pfam" id="PF01502">
    <property type="entry name" value="PRA-CH"/>
    <property type="match status" value="1"/>
</dbReference>
<dbReference type="GO" id="GO:0004635">
    <property type="term" value="F:phosphoribosyl-AMP cyclohydrolase activity"/>
    <property type="evidence" value="ECO:0007669"/>
    <property type="project" value="UniProtKB-EC"/>
</dbReference>
<evidence type="ECO:0000256" key="1">
    <source>
        <dbReference type="ARBA" id="ARBA00000024"/>
    </source>
</evidence>
<gene>
    <name evidence="8" type="primary">hisI</name>
    <name evidence="8" type="ORF">LEP1GSC115_2280</name>
</gene>
<comment type="pathway">
    <text evidence="2">Amino-acid biosynthesis; L-histidine biosynthesis; L-histidine from 5-phospho-alpha-D-ribose 1-diphosphate: step 3/9.</text>
</comment>
<dbReference type="PANTHER" id="PTHR42945">
    <property type="entry name" value="HISTIDINE BIOSYNTHESIS BIFUNCTIONAL PROTEIN"/>
    <property type="match status" value="1"/>
</dbReference>
<comment type="catalytic activity">
    <reaction evidence="1">
        <text>1-(5-phospho-beta-D-ribosyl)-5'-AMP + H2O = 1-(5-phospho-beta-D-ribosyl)-5-[(5-phospho-beta-D-ribosylamino)methylideneamino]imidazole-4-carboxamide</text>
        <dbReference type="Rhea" id="RHEA:20049"/>
        <dbReference type="ChEBI" id="CHEBI:15377"/>
        <dbReference type="ChEBI" id="CHEBI:58435"/>
        <dbReference type="ChEBI" id="CHEBI:59457"/>
        <dbReference type="EC" id="3.5.4.19"/>
    </reaction>
</comment>
<dbReference type="SUPFAM" id="SSF141734">
    <property type="entry name" value="HisI-like"/>
    <property type="match status" value="1"/>
</dbReference>
<dbReference type="UniPathway" id="UPA00031">
    <property type="reaction ID" value="UER00008"/>
</dbReference>
<dbReference type="GO" id="GO:0000105">
    <property type="term" value="P:L-histidine biosynthetic process"/>
    <property type="evidence" value="ECO:0007669"/>
    <property type="project" value="UniProtKB-UniPathway"/>
</dbReference>
<keyword evidence="6" id="KW-0368">Histidine biosynthesis</keyword>
<sequence>MVPVVAIDLQGQILMQAFGNEESQTLSLKTGYAHYFSRSRNQLWKKGDTSGHTQKILQILSPTDRSFLVYQVEQEVAACHEGYYSCFFRERIEGVTWKLLPVPRNFLPEKS</sequence>
<comment type="caution">
    <text evidence="8">The sequence shown here is derived from an EMBL/GenBank/DDBJ whole genome shotgun (WGS) entry which is preliminary data.</text>
</comment>
<dbReference type="EC" id="3.5.4.19" evidence="3"/>
<dbReference type="AlphaFoldDB" id="N1UNC0"/>
<feature type="domain" description="Phosphoribosyl-AMP cyclohydrolase" evidence="7">
    <location>
        <begin position="15"/>
        <end position="88"/>
    </location>
</feature>
<organism evidence="8 9">
    <name type="scientific">Leptospira interrogans serovar Australis str. 200703203</name>
    <dbReference type="NCBI Taxonomy" id="1085541"/>
    <lineage>
        <taxon>Bacteria</taxon>
        <taxon>Pseudomonadati</taxon>
        <taxon>Spirochaetota</taxon>
        <taxon>Spirochaetia</taxon>
        <taxon>Leptospirales</taxon>
        <taxon>Leptospiraceae</taxon>
        <taxon>Leptospira</taxon>
    </lineage>
</organism>
<protein>
    <recommendedName>
        <fullName evidence="3">phosphoribosyl-AMP cyclohydrolase</fullName>
        <ecNumber evidence="3">3.5.4.19</ecNumber>
    </recommendedName>
</protein>
<evidence type="ECO:0000256" key="4">
    <source>
        <dbReference type="ARBA" id="ARBA00022605"/>
    </source>
</evidence>
<dbReference type="Gene3D" id="3.10.20.810">
    <property type="entry name" value="Phosphoribosyl-AMP cyclohydrolase"/>
    <property type="match status" value="1"/>
</dbReference>
<evidence type="ECO:0000256" key="3">
    <source>
        <dbReference type="ARBA" id="ARBA00012721"/>
    </source>
</evidence>
<dbReference type="InterPro" id="IPR038019">
    <property type="entry name" value="PRib_AMP_CycHydrolase_sf"/>
</dbReference>
<evidence type="ECO:0000256" key="2">
    <source>
        <dbReference type="ARBA" id="ARBA00005169"/>
    </source>
</evidence>
<proteinExistence type="predicted"/>
<evidence type="ECO:0000256" key="6">
    <source>
        <dbReference type="ARBA" id="ARBA00023102"/>
    </source>
</evidence>